<evidence type="ECO:0000313" key="2">
    <source>
        <dbReference type="EMBL" id="MFD1628834.1"/>
    </source>
</evidence>
<comment type="caution">
    <text evidence="2">The sequence shown here is derived from an EMBL/GenBank/DDBJ whole genome shotgun (WGS) entry which is preliminary data.</text>
</comment>
<dbReference type="RefSeq" id="WP_379661219.1">
    <property type="nucleotide sequence ID" value="NZ_JBHUDG010000003.1"/>
</dbReference>
<evidence type="ECO:0000259" key="1">
    <source>
        <dbReference type="Pfam" id="PF18871"/>
    </source>
</evidence>
<accession>A0ABW4IA29</accession>
<sequence>MGSYISLGVGELELDWGKNFGFRDYSKLFLPSDKKNIPYYYADDEVILKPGYSTSLGRVKSRLELLGYSLKNLNNHFQQHNDNYPDYLEQPDISFETMLEIFSRINIKDYKNKKEDGDYDLGEYVIENIFLNETFKDLKNHIDIKDNDIGAYFENLDSLFTLRLLIENPNNLKMNLEWRTQDVIDGGWTNDNEIFVGVEEADKFLIVTEGSSDTFIIRKSLELLRPDILDFFTFVDMEDNYPFTGTGNLYRFCQGLASIRIQNKTLVLFDNDVEGIDKYNKTNKLNLPNQMKIMKLPELEEFNNFLTAGPTGETNENINGKAVAIECFLDLTKSTPIIRWTSYNKDLDAYQGSLENKDDYVRAFKVIKNSNDNYDFTKLTKLLDEIYKNCI</sequence>
<evidence type="ECO:0000313" key="3">
    <source>
        <dbReference type="Proteomes" id="UP001597118"/>
    </source>
</evidence>
<dbReference type="Proteomes" id="UP001597118">
    <property type="component" value="Unassembled WGS sequence"/>
</dbReference>
<protein>
    <submittedName>
        <fullName evidence="2">HEPN/Toprim-associated domain-containing protein</fullName>
    </submittedName>
</protein>
<reference evidence="3" key="1">
    <citation type="journal article" date="2019" name="Int. J. Syst. Evol. Microbiol.">
        <title>The Global Catalogue of Microorganisms (GCM) 10K type strain sequencing project: providing services to taxonomists for standard genome sequencing and annotation.</title>
        <authorList>
            <consortium name="The Broad Institute Genomics Platform"/>
            <consortium name="The Broad Institute Genome Sequencing Center for Infectious Disease"/>
            <person name="Wu L."/>
            <person name="Ma J."/>
        </authorList>
    </citation>
    <scope>NUCLEOTIDE SEQUENCE [LARGE SCALE GENOMIC DNA]</scope>
    <source>
        <strain evidence="3">CCUG 53762</strain>
    </source>
</reference>
<dbReference type="EMBL" id="JBHUDG010000003">
    <property type="protein sequence ID" value="MFD1628834.1"/>
    <property type="molecule type" value="Genomic_DNA"/>
</dbReference>
<name>A0ABW4IA29_9SPHI</name>
<organism evidence="2 3">
    <name type="scientific">Pseudopedobacter beijingensis</name>
    <dbReference type="NCBI Taxonomy" id="1207056"/>
    <lineage>
        <taxon>Bacteria</taxon>
        <taxon>Pseudomonadati</taxon>
        <taxon>Bacteroidota</taxon>
        <taxon>Sphingobacteriia</taxon>
        <taxon>Sphingobacteriales</taxon>
        <taxon>Sphingobacteriaceae</taxon>
        <taxon>Pseudopedobacter</taxon>
    </lineage>
</organism>
<keyword evidence="3" id="KW-1185">Reference proteome</keyword>
<gene>
    <name evidence="2" type="ORF">ACFSAH_03040</name>
</gene>
<feature type="domain" description="HEPN/Toprim N-terminal" evidence="1">
    <location>
        <begin position="1"/>
        <end position="200"/>
    </location>
</feature>
<proteinExistence type="predicted"/>
<dbReference type="Pfam" id="PF18871">
    <property type="entry name" value="HEPN_Toprim_N"/>
    <property type="match status" value="1"/>
</dbReference>
<dbReference type="InterPro" id="IPR041487">
    <property type="entry name" value="HEPN/Toprim-NTD1"/>
</dbReference>